<accession>A0A6G0T1K0</accession>
<keyword evidence="1" id="KW-0472">Membrane</keyword>
<feature type="transmembrane region" description="Helical" evidence="1">
    <location>
        <begin position="6"/>
        <end position="26"/>
    </location>
</feature>
<feature type="transmembrane region" description="Helical" evidence="1">
    <location>
        <begin position="64"/>
        <end position="86"/>
    </location>
</feature>
<sequence length="193" mass="22040">MSIVILSLITYNFRTIVILSLITYNFRTIGNIILSLITYNFRTIVILLNGRANLTALLTIKVKQYFIASILFYTVLSFFVLWRMLFLSIGAARWLIQEQIIYLSSFVKLKTVNVFQIKSCMKNLTHFYLFDSICAILAVVVTVVFAGLFEYTTISATSLIIIIKYSLIFNAFNATVDIIIIALVAGQDYRLQL</sequence>
<keyword evidence="1" id="KW-0812">Transmembrane</keyword>
<evidence type="ECO:0000256" key="1">
    <source>
        <dbReference type="SAM" id="Phobius"/>
    </source>
</evidence>
<comment type="caution">
    <text evidence="2">The sequence shown here is derived from an EMBL/GenBank/DDBJ whole genome shotgun (WGS) entry which is preliminary data.</text>
</comment>
<organism evidence="2 3">
    <name type="scientific">Aphis glycines</name>
    <name type="common">Soybean aphid</name>
    <dbReference type="NCBI Taxonomy" id="307491"/>
    <lineage>
        <taxon>Eukaryota</taxon>
        <taxon>Metazoa</taxon>
        <taxon>Ecdysozoa</taxon>
        <taxon>Arthropoda</taxon>
        <taxon>Hexapoda</taxon>
        <taxon>Insecta</taxon>
        <taxon>Pterygota</taxon>
        <taxon>Neoptera</taxon>
        <taxon>Paraneoptera</taxon>
        <taxon>Hemiptera</taxon>
        <taxon>Sternorrhyncha</taxon>
        <taxon>Aphidomorpha</taxon>
        <taxon>Aphidoidea</taxon>
        <taxon>Aphididae</taxon>
        <taxon>Aphidini</taxon>
        <taxon>Aphis</taxon>
        <taxon>Aphis</taxon>
    </lineage>
</organism>
<gene>
    <name evidence="2" type="ORF">AGLY_015264</name>
</gene>
<dbReference type="Proteomes" id="UP000475862">
    <property type="component" value="Unassembled WGS sequence"/>
</dbReference>
<reference evidence="2 3" key="1">
    <citation type="submission" date="2019-08" db="EMBL/GenBank/DDBJ databases">
        <title>The genome of the soybean aphid Biotype 1, its phylome, world population structure and adaptation to the North American continent.</title>
        <authorList>
            <person name="Giordano R."/>
            <person name="Donthu R.K."/>
            <person name="Hernandez A.G."/>
            <person name="Wright C.L."/>
            <person name="Zimin A.V."/>
        </authorList>
    </citation>
    <scope>NUCLEOTIDE SEQUENCE [LARGE SCALE GENOMIC DNA]</scope>
    <source>
        <tissue evidence="2">Whole aphids</tissue>
    </source>
</reference>
<proteinExistence type="predicted"/>
<keyword evidence="1" id="KW-1133">Transmembrane helix</keyword>
<evidence type="ECO:0000313" key="2">
    <source>
        <dbReference type="EMBL" id="KAE9524225.1"/>
    </source>
</evidence>
<dbReference type="AlphaFoldDB" id="A0A6G0T1K0"/>
<evidence type="ECO:0000313" key="3">
    <source>
        <dbReference type="Proteomes" id="UP000475862"/>
    </source>
</evidence>
<feature type="transmembrane region" description="Helical" evidence="1">
    <location>
        <begin position="161"/>
        <end position="185"/>
    </location>
</feature>
<feature type="transmembrane region" description="Helical" evidence="1">
    <location>
        <begin position="127"/>
        <end position="149"/>
    </location>
</feature>
<name>A0A6G0T1K0_APHGL</name>
<dbReference type="EMBL" id="VYZN01000070">
    <property type="protein sequence ID" value="KAE9524225.1"/>
    <property type="molecule type" value="Genomic_DNA"/>
</dbReference>
<protein>
    <submittedName>
        <fullName evidence="2">Uncharacterized protein</fullName>
    </submittedName>
</protein>
<keyword evidence="3" id="KW-1185">Reference proteome</keyword>